<evidence type="ECO:0000313" key="2">
    <source>
        <dbReference type="Proteomes" id="UP000003042"/>
    </source>
</evidence>
<dbReference type="AlphaFoldDB" id="A0ABC9NK99"/>
<accession>A0ABC9NK99</accession>
<reference evidence="1 2" key="1">
    <citation type="submission" date="2008-02" db="EMBL/GenBank/DDBJ databases">
        <title>Annotation of Escherichia albertii TW07627.</title>
        <authorList>
            <person name="Sutton G."/>
            <person name="Whittam T.S."/>
            <person name="Sebastian Y."/>
        </authorList>
    </citation>
    <scope>NUCLEOTIDE SEQUENCE [LARGE SCALE GENOMIC DNA]</scope>
    <source>
        <strain evidence="1 2">TW07627</strain>
    </source>
</reference>
<gene>
    <name evidence="1" type="ORF">ESCAB7627_3490</name>
</gene>
<protein>
    <submittedName>
        <fullName evidence="1">Uncharacterized protein</fullName>
    </submittedName>
</protein>
<evidence type="ECO:0000313" key="1">
    <source>
        <dbReference type="EMBL" id="EDS90635.1"/>
    </source>
</evidence>
<dbReference type="EMBL" id="ABKX01000010">
    <property type="protein sequence ID" value="EDS90635.1"/>
    <property type="molecule type" value="Genomic_DNA"/>
</dbReference>
<organism evidence="1 2">
    <name type="scientific">Escherichia albertii (strain TW07627)</name>
    <dbReference type="NCBI Taxonomy" id="502347"/>
    <lineage>
        <taxon>Bacteria</taxon>
        <taxon>Pseudomonadati</taxon>
        <taxon>Pseudomonadota</taxon>
        <taxon>Gammaproteobacteria</taxon>
        <taxon>Enterobacterales</taxon>
        <taxon>Enterobacteriaceae</taxon>
        <taxon>Escherichia</taxon>
    </lineage>
</organism>
<comment type="caution">
    <text evidence="1">The sequence shown here is derived from an EMBL/GenBank/DDBJ whole genome shotgun (WGS) entry which is preliminary data.</text>
</comment>
<name>A0ABC9NK99_ESCAT</name>
<sequence length="41" mass="4597">MMQAPLLHYSPQTKSIINGQPLITVRIKDSRSDNRAVQTTS</sequence>
<proteinExistence type="predicted"/>
<dbReference type="Proteomes" id="UP000003042">
    <property type="component" value="Unassembled WGS sequence"/>
</dbReference>